<keyword evidence="1" id="KW-0812">Transmembrane</keyword>
<reference evidence="2" key="1">
    <citation type="submission" date="2016-10" db="EMBL/GenBank/DDBJ databases">
        <authorList>
            <person name="de Groot N.N."/>
        </authorList>
    </citation>
    <scope>NUCLEOTIDE SEQUENCE [LARGE SCALE GENOMIC DNA]</scope>
    <source>
        <strain evidence="2">ATCC 20501</strain>
    </source>
</reference>
<feature type="transmembrane region" description="Helical" evidence="1">
    <location>
        <begin position="162"/>
        <end position="179"/>
    </location>
</feature>
<keyword evidence="1" id="KW-1133">Transmembrane helix</keyword>
<protein>
    <submittedName>
        <fullName evidence="2">Uncharacterized protein</fullName>
    </submittedName>
</protein>
<dbReference type="EMBL" id="FOME01000013">
    <property type="protein sequence ID" value="SFE70224.1"/>
    <property type="molecule type" value="Genomic_DNA"/>
</dbReference>
<sequence>MPSMPAESQMPVDAVVEWRIPPTPRGVGGVLKRFLGPGRTRLENVVEAVGQLLNMALLALCIGWFGGWGGSVLQDVVLAVMVFDLVGGVLTNATNAAKRWYHRPAPGMRGKRLLFIASHLLYLVAVVFVLDAGGWRWLLINAGLLLAAAVLVEVAPLEVKRLAAVGLYLAAVLVNLTWLPLPAALAWFPVLFFLKLLVCFMVPEAPMYRRATT</sequence>
<accession>A0A1I2CPS6</accession>
<accession>A0A1H6EKD6</accession>
<dbReference type="Proteomes" id="UP000199690">
    <property type="component" value="Unassembled WGS sequence"/>
</dbReference>
<evidence type="ECO:0000313" key="5">
    <source>
        <dbReference type="Proteomes" id="UP000236729"/>
    </source>
</evidence>
<feature type="transmembrane region" description="Helical" evidence="1">
    <location>
        <begin position="185"/>
        <end position="203"/>
    </location>
</feature>
<reference evidence="4 5" key="2">
    <citation type="submission" date="2016-10" db="EMBL/GenBank/DDBJ databases">
        <authorList>
            <person name="Varghese N."/>
            <person name="Submissions S."/>
        </authorList>
    </citation>
    <scope>NUCLEOTIDE SEQUENCE [LARGE SCALE GENOMIC DNA]</scope>
    <source>
        <strain evidence="5">ATCC 20501</strain>
        <strain evidence="3 4">CGMCC 4.3529</strain>
    </source>
</reference>
<evidence type="ECO:0000313" key="4">
    <source>
        <dbReference type="Proteomes" id="UP000199690"/>
    </source>
</evidence>
<evidence type="ECO:0000313" key="3">
    <source>
        <dbReference type="EMBL" id="SFE70224.1"/>
    </source>
</evidence>
<name>A0A1H6EKD6_9PSEU</name>
<dbReference type="EMBL" id="FNVB01000018">
    <property type="protein sequence ID" value="SEG98328.1"/>
    <property type="molecule type" value="Genomic_DNA"/>
</dbReference>
<dbReference type="Proteomes" id="UP000236729">
    <property type="component" value="Unassembled WGS sequence"/>
</dbReference>
<keyword evidence="1" id="KW-0472">Membrane</keyword>
<feature type="transmembrane region" description="Helical" evidence="1">
    <location>
        <begin position="113"/>
        <end position="130"/>
    </location>
</feature>
<evidence type="ECO:0000313" key="2">
    <source>
        <dbReference type="EMBL" id="SEG98328.1"/>
    </source>
</evidence>
<proteinExistence type="predicted"/>
<organism evidence="2 5">
    <name type="scientific">Saccharopolyspora kobensis</name>
    <dbReference type="NCBI Taxonomy" id="146035"/>
    <lineage>
        <taxon>Bacteria</taxon>
        <taxon>Bacillati</taxon>
        <taxon>Actinomycetota</taxon>
        <taxon>Actinomycetes</taxon>
        <taxon>Pseudonocardiales</taxon>
        <taxon>Pseudonocardiaceae</taxon>
        <taxon>Saccharopolyspora</taxon>
    </lineage>
</organism>
<dbReference type="AlphaFoldDB" id="A0A1H6EKD6"/>
<gene>
    <name evidence="2" type="ORF">SAMN02982929_07046</name>
    <name evidence="3" type="ORF">SAMN05216506_113194</name>
</gene>
<evidence type="ECO:0000256" key="1">
    <source>
        <dbReference type="SAM" id="Phobius"/>
    </source>
</evidence>
<feature type="transmembrane region" description="Helical" evidence="1">
    <location>
        <begin position="72"/>
        <end position="93"/>
    </location>
</feature>
<feature type="transmembrane region" description="Helical" evidence="1">
    <location>
        <begin position="136"/>
        <end position="155"/>
    </location>
</feature>
<feature type="transmembrane region" description="Helical" evidence="1">
    <location>
        <begin position="45"/>
        <end position="66"/>
    </location>
</feature>
<keyword evidence="4" id="KW-1185">Reference proteome</keyword>